<dbReference type="AlphaFoldDB" id="T0R3G7"/>
<feature type="domain" description="Carbohydrate kinase FGGY N-terminal" evidence="4">
    <location>
        <begin position="32"/>
        <end position="283"/>
    </location>
</feature>
<proteinExistence type="inferred from homology"/>
<evidence type="ECO:0008006" key="8">
    <source>
        <dbReference type="Google" id="ProtNLM"/>
    </source>
</evidence>
<keyword evidence="2" id="KW-0808">Transferase</keyword>
<dbReference type="InterPro" id="IPR050406">
    <property type="entry name" value="FGGY_Carb_Kinase"/>
</dbReference>
<evidence type="ECO:0000259" key="5">
    <source>
        <dbReference type="Pfam" id="PF02782"/>
    </source>
</evidence>
<dbReference type="GeneID" id="19942682"/>
<dbReference type="VEuPathDB" id="FungiDB:SDRG_01955"/>
<evidence type="ECO:0000256" key="2">
    <source>
        <dbReference type="ARBA" id="ARBA00022679"/>
    </source>
</evidence>
<dbReference type="InterPro" id="IPR018485">
    <property type="entry name" value="FGGY_C"/>
</dbReference>
<dbReference type="Gene3D" id="3.30.420.40">
    <property type="match status" value="2"/>
</dbReference>
<evidence type="ECO:0000313" key="7">
    <source>
        <dbReference type="Proteomes" id="UP000030762"/>
    </source>
</evidence>
<dbReference type="InterPro" id="IPR043129">
    <property type="entry name" value="ATPase_NBD"/>
</dbReference>
<sequence>MTTLVGAAVAWAYEQRAAALREDEARAKDAAIVVVDIGSSSVRASAYVCVRGAWIAVDGSLCQEARGAIGADGTADMGSIQASVERVLDGTIGWLTTQRAYVVKAVGFSAFGMSLVGVDAAGAPVTPVYTYAGQCADEANELRDALAKAGLLAEVYNQTGTPMHPAYAAPTLLRHNRRQPPSPVHAWQSMVGVLLRAWTTASDVLPMSYSEASWTGLLDFRSAAWHAKLLAMTHTPASTMPPTQDPSVPVDAHLNLTYARRWPLLREATFYLAFGDGAVANIGSKCTDPSRICLTIGTSAAMRVLVTIAALGKVPRGLWCYRVNATHVLLGGALTDGGSLYAWAKKTLALPNDAAAALEAMAPGAHGLTLLPFLHGERAPGWHAKASCTISGITAATSSVDILRASLESVALRLAAIYALLAPQASSDAVLVASGTALTSSRLWRQMIADAIGRQVVLETDAVETTSRGVAMALGSYLGLSASLDQAQPLSSALLSADPSHHAHAAYLGAREKQEALYHTLYA</sequence>
<evidence type="ECO:0000256" key="1">
    <source>
        <dbReference type="ARBA" id="ARBA00009156"/>
    </source>
</evidence>
<keyword evidence="3" id="KW-0418">Kinase</keyword>
<evidence type="ECO:0000256" key="3">
    <source>
        <dbReference type="ARBA" id="ARBA00022777"/>
    </source>
</evidence>
<keyword evidence="7" id="KW-1185">Reference proteome</keyword>
<dbReference type="InParanoid" id="T0R3G7"/>
<reference evidence="6 7" key="1">
    <citation type="submission" date="2012-04" db="EMBL/GenBank/DDBJ databases">
        <title>The Genome Sequence of Saprolegnia declina VS20.</title>
        <authorList>
            <consortium name="The Broad Institute Genome Sequencing Platform"/>
            <person name="Russ C."/>
            <person name="Nusbaum C."/>
            <person name="Tyler B."/>
            <person name="van West P."/>
            <person name="Dieguez-Uribeondo J."/>
            <person name="de Bruijn I."/>
            <person name="Tripathy S."/>
            <person name="Jiang R."/>
            <person name="Young S.K."/>
            <person name="Zeng Q."/>
            <person name="Gargeya S."/>
            <person name="Fitzgerald M."/>
            <person name="Haas B."/>
            <person name="Abouelleil A."/>
            <person name="Alvarado L."/>
            <person name="Arachchi H.M."/>
            <person name="Berlin A."/>
            <person name="Chapman S.B."/>
            <person name="Goldberg J."/>
            <person name="Griggs A."/>
            <person name="Gujja S."/>
            <person name="Hansen M."/>
            <person name="Howarth C."/>
            <person name="Imamovic A."/>
            <person name="Larimer J."/>
            <person name="McCowen C."/>
            <person name="Montmayeur A."/>
            <person name="Murphy C."/>
            <person name="Neiman D."/>
            <person name="Pearson M."/>
            <person name="Priest M."/>
            <person name="Roberts A."/>
            <person name="Saif S."/>
            <person name="Shea T."/>
            <person name="Sisk P."/>
            <person name="Sykes S."/>
            <person name="Wortman J."/>
            <person name="Nusbaum C."/>
            <person name="Birren B."/>
        </authorList>
    </citation>
    <scope>NUCLEOTIDE SEQUENCE [LARGE SCALE GENOMIC DNA]</scope>
    <source>
        <strain evidence="6 7">VS20</strain>
    </source>
</reference>
<dbReference type="RefSeq" id="XP_008605734.1">
    <property type="nucleotide sequence ID" value="XM_008607512.1"/>
</dbReference>
<dbReference type="CDD" id="cd07770">
    <property type="entry name" value="ASKHA_NBD_FGGY_GntK"/>
    <property type="match status" value="1"/>
</dbReference>
<protein>
    <recommendedName>
        <fullName evidence="8">Carbohydrate kinase FGGY C-terminal domain-containing protein</fullName>
    </recommendedName>
</protein>
<feature type="domain" description="Carbohydrate kinase FGGY C-terminal" evidence="5">
    <location>
        <begin position="295"/>
        <end position="473"/>
    </location>
</feature>
<dbReference type="Proteomes" id="UP000030762">
    <property type="component" value="Unassembled WGS sequence"/>
</dbReference>
<dbReference type="Pfam" id="PF02782">
    <property type="entry name" value="FGGY_C"/>
    <property type="match status" value="1"/>
</dbReference>
<dbReference type="PANTHER" id="PTHR43095:SF2">
    <property type="entry name" value="GLUCONOKINASE"/>
    <property type="match status" value="1"/>
</dbReference>
<accession>T0R3G7</accession>
<dbReference type="InterPro" id="IPR000577">
    <property type="entry name" value="Carb_kinase_FGGY"/>
</dbReference>
<dbReference type="GO" id="GO:0005975">
    <property type="term" value="P:carbohydrate metabolic process"/>
    <property type="evidence" value="ECO:0007669"/>
    <property type="project" value="InterPro"/>
</dbReference>
<dbReference type="Pfam" id="PF00370">
    <property type="entry name" value="FGGY_N"/>
    <property type="match status" value="1"/>
</dbReference>
<organism evidence="6 7">
    <name type="scientific">Saprolegnia diclina (strain VS20)</name>
    <dbReference type="NCBI Taxonomy" id="1156394"/>
    <lineage>
        <taxon>Eukaryota</taxon>
        <taxon>Sar</taxon>
        <taxon>Stramenopiles</taxon>
        <taxon>Oomycota</taxon>
        <taxon>Saprolegniomycetes</taxon>
        <taxon>Saprolegniales</taxon>
        <taxon>Saprolegniaceae</taxon>
        <taxon>Saprolegnia</taxon>
    </lineage>
</organism>
<dbReference type="STRING" id="1156394.T0R3G7"/>
<dbReference type="PANTHER" id="PTHR43095">
    <property type="entry name" value="SUGAR KINASE"/>
    <property type="match status" value="1"/>
</dbReference>
<dbReference type="PIRSF" id="PIRSF000538">
    <property type="entry name" value="GlpK"/>
    <property type="match status" value="1"/>
</dbReference>
<dbReference type="eggNOG" id="KOG2517">
    <property type="taxonomic scope" value="Eukaryota"/>
</dbReference>
<evidence type="ECO:0000259" key="4">
    <source>
        <dbReference type="Pfam" id="PF00370"/>
    </source>
</evidence>
<name>T0R3G7_SAPDV</name>
<dbReference type="OMA" id="LWCYRID"/>
<dbReference type="OrthoDB" id="1728974at2759"/>
<evidence type="ECO:0000313" key="6">
    <source>
        <dbReference type="EMBL" id="EQC40890.1"/>
    </source>
</evidence>
<comment type="similarity">
    <text evidence="1">Belongs to the FGGY kinase family.</text>
</comment>
<dbReference type="SUPFAM" id="SSF53067">
    <property type="entry name" value="Actin-like ATPase domain"/>
    <property type="match status" value="2"/>
</dbReference>
<gene>
    <name evidence="6" type="ORF">SDRG_01955</name>
</gene>
<dbReference type="InterPro" id="IPR018484">
    <property type="entry name" value="FGGY_N"/>
</dbReference>
<dbReference type="GO" id="GO:0016301">
    <property type="term" value="F:kinase activity"/>
    <property type="evidence" value="ECO:0007669"/>
    <property type="project" value="UniProtKB-KW"/>
</dbReference>
<dbReference type="EMBL" id="JH767135">
    <property type="protein sequence ID" value="EQC40890.1"/>
    <property type="molecule type" value="Genomic_DNA"/>
</dbReference>